<organism evidence="1">
    <name type="scientific">marine sediment metagenome</name>
    <dbReference type="NCBI Taxonomy" id="412755"/>
    <lineage>
        <taxon>unclassified sequences</taxon>
        <taxon>metagenomes</taxon>
        <taxon>ecological metagenomes</taxon>
    </lineage>
</organism>
<dbReference type="InterPro" id="IPR013783">
    <property type="entry name" value="Ig-like_fold"/>
</dbReference>
<dbReference type="PROSITE" id="PS51257">
    <property type="entry name" value="PROKAR_LIPOPROTEIN"/>
    <property type="match status" value="1"/>
</dbReference>
<comment type="caution">
    <text evidence="1">The sequence shown here is derived from an EMBL/GenBank/DDBJ whole genome shotgun (WGS) entry which is preliminary data.</text>
</comment>
<feature type="non-terminal residue" evidence="1">
    <location>
        <position position="198"/>
    </location>
</feature>
<accession>X1A3N2</accession>
<proteinExistence type="predicted"/>
<evidence type="ECO:0008006" key="2">
    <source>
        <dbReference type="Google" id="ProtNLM"/>
    </source>
</evidence>
<evidence type="ECO:0000313" key="1">
    <source>
        <dbReference type="EMBL" id="GAG76374.1"/>
    </source>
</evidence>
<dbReference type="SUPFAM" id="SSF117074">
    <property type="entry name" value="Hypothetical protein PA1324"/>
    <property type="match status" value="1"/>
</dbReference>
<sequence>MKLSTKIFLPIILISALLILLVGCFGVSSPGYTPGSIQGTMARPWECCYDPGAELAGDPISPNVCDVNWYAWANVKVVLTTWVDSVEIELATTVTDENGAYLFSDVPPAKNYIITAICPTDEGFVIKDVAEEVVGGETYDAGVADAKSTVLALCLEGLGEIGSDSYLLDLDDFQSHSDYNKVIEEVCDYLANCEHAIP</sequence>
<dbReference type="Gene3D" id="2.60.40.10">
    <property type="entry name" value="Immunoglobulins"/>
    <property type="match status" value="1"/>
</dbReference>
<dbReference type="EMBL" id="BART01012040">
    <property type="protein sequence ID" value="GAG76374.1"/>
    <property type="molecule type" value="Genomic_DNA"/>
</dbReference>
<reference evidence="1" key="1">
    <citation type="journal article" date="2014" name="Front. Microbiol.">
        <title>High frequency of phylogenetically diverse reductive dehalogenase-homologous genes in deep subseafloor sedimentary metagenomes.</title>
        <authorList>
            <person name="Kawai M."/>
            <person name="Futagami T."/>
            <person name="Toyoda A."/>
            <person name="Takaki Y."/>
            <person name="Nishi S."/>
            <person name="Hori S."/>
            <person name="Arai W."/>
            <person name="Tsubouchi T."/>
            <person name="Morono Y."/>
            <person name="Uchiyama I."/>
            <person name="Ito T."/>
            <person name="Fujiyama A."/>
            <person name="Inagaki F."/>
            <person name="Takami H."/>
        </authorList>
    </citation>
    <scope>NUCLEOTIDE SEQUENCE</scope>
    <source>
        <strain evidence="1">Expedition CK06-06</strain>
    </source>
</reference>
<name>X1A3N2_9ZZZZ</name>
<gene>
    <name evidence="1" type="ORF">S01H4_25335</name>
</gene>
<dbReference type="AlphaFoldDB" id="X1A3N2"/>
<protein>
    <recommendedName>
        <fullName evidence="2">SD-repeat containing protein B domain-containing protein</fullName>
    </recommendedName>
</protein>